<evidence type="ECO:0000313" key="2">
    <source>
        <dbReference type="EMBL" id="KAH7165211.1"/>
    </source>
</evidence>
<dbReference type="InterPro" id="IPR010730">
    <property type="entry name" value="HET"/>
</dbReference>
<dbReference type="AlphaFoldDB" id="A0A9P9FMN0"/>
<dbReference type="InterPro" id="IPR052895">
    <property type="entry name" value="HetReg/Transcr_Mod"/>
</dbReference>
<reference evidence="2" key="1">
    <citation type="journal article" date="2021" name="Nat. Commun.">
        <title>Genetic determinants of endophytism in the Arabidopsis root mycobiome.</title>
        <authorList>
            <person name="Mesny F."/>
            <person name="Miyauchi S."/>
            <person name="Thiergart T."/>
            <person name="Pickel B."/>
            <person name="Atanasova L."/>
            <person name="Karlsson M."/>
            <person name="Huettel B."/>
            <person name="Barry K.W."/>
            <person name="Haridas S."/>
            <person name="Chen C."/>
            <person name="Bauer D."/>
            <person name="Andreopoulos W."/>
            <person name="Pangilinan J."/>
            <person name="LaButti K."/>
            <person name="Riley R."/>
            <person name="Lipzen A."/>
            <person name="Clum A."/>
            <person name="Drula E."/>
            <person name="Henrissat B."/>
            <person name="Kohler A."/>
            <person name="Grigoriev I.V."/>
            <person name="Martin F.M."/>
            <person name="Hacquard S."/>
        </authorList>
    </citation>
    <scope>NUCLEOTIDE SEQUENCE</scope>
    <source>
        <strain evidence="2">MPI-CAGE-AT-0147</strain>
    </source>
</reference>
<dbReference type="EMBL" id="JAGMUV010000003">
    <property type="protein sequence ID" value="KAH7165211.1"/>
    <property type="molecule type" value="Genomic_DNA"/>
</dbReference>
<comment type="caution">
    <text evidence="2">The sequence shown here is derived from an EMBL/GenBank/DDBJ whole genome shotgun (WGS) entry which is preliminary data.</text>
</comment>
<gene>
    <name evidence="2" type="ORF">EDB81DRAFT_917179</name>
</gene>
<sequence>MPLDSKVDSIRLLVLLPKAVNGEICCELRHTTFASKPRYEALSYAWSEELPDKKIKVDDEEILVGANLYSALQAFQCSSPRPLWVDALCANLADIEERNYQTSLMNYTYSRAQKVLAWLGPAPHPFTEEELNDMKTPNRLWYMQWSEIFHAKKIHFHLRIRVFYIEGCANLIVGDALEHIRRRLELLHVTRERRGSDIQRLDVLLKTYSSLKCREPLDKVFSFLSMADDAAQDLIEVDYNMGHFDLYTKLVEYHLGSPPMPNWPRCFVKDFDFGPWRHKNSYTEFSRELERSVRLVSFSNLAQKTLEGSVDRSRPNASPSAREGVFVARGAFAGKILRLGPTYNELVSSLEPNRRWMATIEEECIKDPHLNEVRRLSEEYSRAMLAWDEDYLRPIRIGKFSNSYGFRTVLGDKGVMGFIPPQAKAGDMIYSFWECTVGFVVRKVAEDRWMMVGRAELSDESLHRVISEPFFHDALNYRASGDGDSKGKNKGSVRGSQKKAFENMLDFKLDLHALQQLTA</sequence>
<accession>A0A9P9FMN0</accession>
<dbReference type="PANTHER" id="PTHR24148:SF64">
    <property type="entry name" value="HETEROKARYON INCOMPATIBILITY DOMAIN-CONTAINING PROTEIN"/>
    <property type="match status" value="1"/>
</dbReference>
<dbReference type="PANTHER" id="PTHR24148">
    <property type="entry name" value="ANKYRIN REPEAT DOMAIN-CONTAINING PROTEIN 39 HOMOLOG-RELATED"/>
    <property type="match status" value="1"/>
</dbReference>
<organism evidence="2 3">
    <name type="scientific">Dactylonectria macrodidyma</name>
    <dbReference type="NCBI Taxonomy" id="307937"/>
    <lineage>
        <taxon>Eukaryota</taxon>
        <taxon>Fungi</taxon>
        <taxon>Dikarya</taxon>
        <taxon>Ascomycota</taxon>
        <taxon>Pezizomycotina</taxon>
        <taxon>Sordariomycetes</taxon>
        <taxon>Hypocreomycetidae</taxon>
        <taxon>Hypocreales</taxon>
        <taxon>Nectriaceae</taxon>
        <taxon>Dactylonectria</taxon>
    </lineage>
</organism>
<dbReference type="Proteomes" id="UP000738349">
    <property type="component" value="Unassembled WGS sequence"/>
</dbReference>
<keyword evidence="3" id="KW-1185">Reference proteome</keyword>
<dbReference type="OrthoDB" id="5386682at2759"/>
<feature type="domain" description="Heterokaryon incompatibility" evidence="1">
    <location>
        <begin position="39"/>
        <end position="139"/>
    </location>
</feature>
<name>A0A9P9FMN0_9HYPO</name>
<dbReference type="Pfam" id="PF06985">
    <property type="entry name" value="HET"/>
    <property type="match status" value="1"/>
</dbReference>
<protein>
    <submittedName>
        <fullName evidence="2">Heterokaryon incompatibility protein-domain-containing protein</fullName>
    </submittedName>
</protein>
<evidence type="ECO:0000259" key="1">
    <source>
        <dbReference type="Pfam" id="PF06985"/>
    </source>
</evidence>
<proteinExistence type="predicted"/>
<evidence type="ECO:0000313" key="3">
    <source>
        <dbReference type="Proteomes" id="UP000738349"/>
    </source>
</evidence>